<dbReference type="EMBL" id="JELW01000002">
    <property type="protein sequence ID" value="EXV04661.1"/>
    <property type="molecule type" value="Genomic_DNA"/>
</dbReference>
<proteinExistence type="predicted"/>
<dbReference type="AlphaFoldDB" id="A0A0A1V4U8"/>
<dbReference type="eggNOG" id="KOG1014">
    <property type="taxonomic scope" value="Eukaryota"/>
</dbReference>
<dbReference type="SUPFAM" id="SSF51735">
    <property type="entry name" value="NAD(P)-binding Rossmann-fold domains"/>
    <property type="match status" value="1"/>
</dbReference>
<evidence type="ECO:0000313" key="2">
    <source>
        <dbReference type="Proteomes" id="UP000030151"/>
    </source>
</evidence>
<dbReference type="InterPro" id="IPR036291">
    <property type="entry name" value="NAD(P)-bd_dom_sf"/>
</dbReference>
<reference evidence="1 2" key="1">
    <citation type="submission" date="2014-02" db="EMBL/GenBank/DDBJ databases">
        <title>The genome sequence of the entomopathogenic fungus Metarhizium robertsii ARSEF 2575.</title>
        <authorList>
            <person name="Giuliano Garisto Donzelli B."/>
            <person name="Roe B.A."/>
            <person name="Macmil S.L."/>
            <person name="Krasnoff S.B."/>
            <person name="Gibson D.M."/>
        </authorList>
    </citation>
    <scope>NUCLEOTIDE SEQUENCE [LARGE SCALE GENOMIC DNA]</scope>
    <source>
        <strain evidence="1 2">ARSEF 2575</strain>
    </source>
</reference>
<dbReference type="Proteomes" id="UP000030151">
    <property type="component" value="Unassembled WGS sequence"/>
</dbReference>
<name>A0A0A1V4U8_9HYPO</name>
<dbReference type="Pfam" id="PF00106">
    <property type="entry name" value="adh_short"/>
    <property type="match status" value="1"/>
</dbReference>
<protein>
    <submittedName>
        <fullName evidence="1">Short chain dehydrogenase family protein</fullName>
    </submittedName>
</protein>
<accession>A0A0A1V4U8</accession>
<comment type="caution">
    <text evidence="1">The sequence shown here is derived from an EMBL/GenBank/DDBJ whole genome shotgun (WGS) entry which is preliminary data.</text>
</comment>
<organism evidence="1 2">
    <name type="scientific">Metarhizium robertsii</name>
    <dbReference type="NCBI Taxonomy" id="568076"/>
    <lineage>
        <taxon>Eukaryota</taxon>
        <taxon>Fungi</taxon>
        <taxon>Dikarya</taxon>
        <taxon>Ascomycota</taxon>
        <taxon>Pezizomycotina</taxon>
        <taxon>Sordariomycetes</taxon>
        <taxon>Hypocreomycetidae</taxon>
        <taxon>Hypocreales</taxon>
        <taxon>Clavicipitaceae</taxon>
        <taxon>Metarhizium</taxon>
    </lineage>
</organism>
<dbReference type="PANTHER" id="PTHR43431">
    <property type="entry name" value="OXIDOREDUCTASE, SHORT CHAIN DEHYDROGENASE/REDUCTASE FAMILY (AFU_ORTHOLOGUE AFUA_5G14000)"/>
    <property type="match status" value="1"/>
</dbReference>
<dbReference type="PANTHER" id="PTHR43431:SF7">
    <property type="entry name" value="OXIDOREDUCTASE, SHORT CHAIN DEHYDROGENASE_REDUCTASE FAMILY (AFU_ORTHOLOGUE AFUA_5G14000)"/>
    <property type="match status" value="1"/>
</dbReference>
<dbReference type="PRINTS" id="PR00081">
    <property type="entry name" value="GDHRDH"/>
</dbReference>
<evidence type="ECO:0000313" key="1">
    <source>
        <dbReference type="EMBL" id="EXV04661.1"/>
    </source>
</evidence>
<dbReference type="HOGENOM" id="CLU_010194_17_0_1"/>
<sequence length="245" mass="25927">MSKFYAIVAGAGSGTGASVALRFAKTYPVVLLARKSANYEPIVQEIRAAGGSAYGYTADASDPASVDGAFAQIEKDLQGHKLAAAVYNANAGFAYKPFLELKVEDLDTSLGTAANGLFYFAQKTLPQLLDAASSSPHPPSLLVTGATASIRGSAKFTTFAAGKFAQRAITQSLAREFGPQGVHVALAIIDGVIDTPWGKERTANNGVEDGKIAAEAIAESYWHLHTQPRSAFTHELDIRPYVEKF</sequence>
<dbReference type="Gene3D" id="3.40.50.720">
    <property type="entry name" value="NAD(P)-binding Rossmann-like Domain"/>
    <property type="match status" value="1"/>
</dbReference>
<dbReference type="InterPro" id="IPR002347">
    <property type="entry name" value="SDR_fam"/>
</dbReference>
<gene>
    <name evidence="1" type="ORF">X797_002342</name>
</gene>
<dbReference type="OrthoDB" id="5399006at2759"/>